<evidence type="ECO:0000256" key="5">
    <source>
        <dbReference type="ARBA" id="ARBA00022692"/>
    </source>
</evidence>
<dbReference type="GO" id="GO:0015129">
    <property type="term" value="F:lactate transmembrane transporter activity"/>
    <property type="evidence" value="ECO:0007669"/>
    <property type="project" value="UniProtKB-UniRule"/>
</dbReference>
<feature type="transmembrane region" description="Helical" evidence="8">
    <location>
        <begin position="378"/>
        <end position="395"/>
    </location>
</feature>
<dbReference type="PANTHER" id="PTHR30003">
    <property type="entry name" value="L-LACTATE PERMEASE"/>
    <property type="match status" value="1"/>
</dbReference>
<feature type="transmembrane region" description="Helical" evidence="8">
    <location>
        <begin position="575"/>
        <end position="593"/>
    </location>
</feature>
<evidence type="ECO:0000256" key="8">
    <source>
        <dbReference type="RuleBase" id="RU365092"/>
    </source>
</evidence>
<dbReference type="OrthoDB" id="9761056at2"/>
<organism evidence="9 10">
    <name type="scientific">Lignipirellula cremea</name>
    <dbReference type="NCBI Taxonomy" id="2528010"/>
    <lineage>
        <taxon>Bacteria</taxon>
        <taxon>Pseudomonadati</taxon>
        <taxon>Planctomycetota</taxon>
        <taxon>Planctomycetia</taxon>
        <taxon>Pirellulales</taxon>
        <taxon>Pirellulaceae</taxon>
        <taxon>Lignipirellula</taxon>
    </lineage>
</organism>
<keyword evidence="4 8" id="KW-1003">Cell membrane</keyword>
<feature type="transmembrane region" description="Helical" evidence="8">
    <location>
        <begin position="488"/>
        <end position="509"/>
    </location>
</feature>
<dbReference type="InterPro" id="IPR003804">
    <property type="entry name" value="Lactate_perm"/>
</dbReference>
<comment type="similarity">
    <text evidence="2 8">Belongs to the lactate permease family.</text>
</comment>
<dbReference type="PANTHER" id="PTHR30003:SF0">
    <property type="entry name" value="GLYCOLATE PERMEASE GLCA-RELATED"/>
    <property type="match status" value="1"/>
</dbReference>
<keyword evidence="3 8" id="KW-0813">Transport</keyword>
<evidence type="ECO:0000256" key="7">
    <source>
        <dbReference type="ARBA" id="ARBA00023136"/>
    </source>
</evidence>
<dbReference type="GO" id="GO:0005886">
    <property type="term" value="C:plasma membrane"/>
    <property type="evidence" value="ECO:0007669"/>
    <property type="project" value="UniProtKB-SubCell"/>
</dbReference>
<feature type="transmembrane region" description="Helical" evidence="8">
    <location>
        <begin position="318"/>
        <end position="337"/>
    </location>
</feature>
<name>A0A518DTC4_9BACT</name>
<dbReference type="GO" id="GO:0015295">
    <property type="term" value="F:solute:proton symporter activity"/>
    <property type="evidence" value="ECO:0007669"/>
    <property type="project" value="TreeGrafter"/>
</dbReference>
<dbReference type="AlphaFoldDB" id="A0A518DTC4"/>
<feature type="transmembrane region" description="Helical" evidence="8">
    <location>
        <begin position="201"/>
        <end position="220"/>
    </location>
</feature>
<gene>
    <name evidence="9" type="primary">lutP</name>
    <name evidence="9" type="ORF">Pla8534_29070</name>
</gene>
<feature type="transmembrane region" description="Helical" evidence="8">
    <location>
        <begin position="31"/>
        <end position="47"/>
    </location>
</feature>
<keyword evidence="5 8" id="KW-0812">Transmembrane</keyword>
<evidence type="ECO:0000256" key="6">
    <source>
        <dbReference type="ARBA" id="ARBA00022989"/>
    </source>
</evidence>
<reference evidence="9 10" key="1">
    <citation type="submission" date="2019-02" db="EMBL/GenBank/DDBJ databases">
        <title>Deep-cultivation of Planctomycetes and their phenomic and genomic characterization uncovers novel biology.</title>
        <authorList>
            <person name="Wiegand S."/>
            <person name="Jogler M."/>
            <person name="Boedeker C."/>
            <person name="Pinto D."/>
            <person name="Vollmers J."/>
            <person name="Rivas-Marin E."/>
            <person name="Kohn T."/>
            <person name="Peeters S.H."/>
            <person name="Heuer A."/>
            <person name="Rast P."/>
            <person name="Oberbeckmann S."/>
            <person name="Bunk B."/>
            <person name="Jeske O."/>
            <person name="Meyerdierks A."/>
            <person name="Storesund J.E."/>
            <person name="Kallscheuer N."/>
            <person name="Luecker S."/>
            <person name="Lage O.M."/>
            <person name="Pohl T."/>
            <person name="Merkel B.J."/>
            <person name="Hornburger P."/>
            <person name="Mueller R.-W."/>
            <person name="Bruemmer F."/>
            <person name="Labrenz M."/>
            <person name="Spormann A.M."/>
            <person name="Op den Camp H."/>
            <person name="Overmann J."/>
            <person name="Amann R."/>
            <person name="Jetten M.S.M."/>
            <person name="Mascher T."/>
            <person name="Medema M.H."/>
            <person name="Devos D.P."/>
            <person name="Kaster A.-K."/>
            <person name="Ovreas L."/>
            <person name="Rohde M."/>
            <person name="Galperin M.Y."/>
            <person name="Jogler C."/>
        </authorList>
    </citation>
    <scope>NUCLEOTIDE SEQUENCE [LARGE SCALE GENOMIC DNA]</scope>
    <source>
        <strain evidence="9 10">Pla85_3_4</strain>
    </source>
</reference>
<dbReference type="RefSeq" id="WP_145053870.1">
    <property type="nucleotide sequence ID" value="NZ_CP036433.1"/>
</dbReference>
<comment type="function">
    <text evidence="8">Uptake of L-lactate across the membrane. Can also transport D-lactate and glycolate.</text>
</comment>
<comment type="subcellular location">
    <subcellularLocation>
        <location evidence="1 8">Cell membrane</location>
        <topology evidence="1 8">Multi-pass membrane protein</topology>
    </subcellularLocation>
</comment>
<dbReference type="KEGG" id="lcre:Pla8534_29070"/>
<evidence type="ECO:0000256" key="3">
    <source>
        <dbReference type="ARBA" id="ARBA00022448"/>
    </source>
</evidence>
<evidence type="ECO:0000313" key="10">
    <source>
        <dbReference type="Proteomes" id="UP000317648"/>
    </source>
</evidence>
<feature type="transmembrane region" description="Helical" evidence="8">
    <location>
        <begin position="108"/>
        <end position="135"/>
    </location>
</feature>
<accession>A0A518DTC4</accession>
<dbReference type="Pfam" id="PF02652">
    <property type="entry name" value="Lactate_perm"/>
    <property type="match status" value="1"/>
</dbReference>
<keyword evidence="7 8" id="KW-0472">Membrane</keyword>
<protein>
    <recommendedName>
        <fullName evidence="8">L-lactate permease</fullName>
    </recommendedName>
</protein>
<feature type="transmembrane region" description="Helical" evidence="8">
    <location>
        <begin position="59"/>
        <end position="79"/>
    </location>
</feature>
<keyword evidence="10" id="KW-1185">Reference proteome</keyword>
<evidence type="ECO:0000256" key="1">
    <source>
        <dbReference type="ARBA" id="ARBA00004651"/>
    </source>
</evidence>
<evidence type="ECO:0000256" key="2">
    <source>
        <dbReference type="ARBA" id="ARBA00010100"/>
    </source>
</evidence>
<keyword evidence="6 8" id="KW-1133">Transmembrane helix</keyword>
<dbReference type="Proteomes" id="UP000317648">
    <property type="component" value="Chromosome"/>
</dbReference>
<proteinExistence type="inferred from homology"/>
<evidence type="ECO:0000313" key="9">
    <source>
        <dbReference type="EMBL" id="QDU95095.1"/>
    </source>
</evidence>
<feature type="transmembrane region" description="Helical" evidence="8">
    <location>
        <begin position="415"/>
        <end position="432"/>
    </location>
</feature>
<evidence type="ECO:0000256" key="4">
    <source>
        <dbReference type="ARBA" id="ARBA00022475"/>
    </source>
</evidence>
<feature type="transmembrane region" description="Helical" evidence="8">
    <location>
        <begin position="232"/>
        <end position="252"/>
    </location>
</feature>
<sequence length="602" mass="63519">MSPSVLALLAAAPILLAGVLLVGVRVPAKWAMPAVYLFTVLLALLVWRSPPAVVGAASLKGLVTAGELLLIVFSAILLLNTLQQSGAAHAIRRGFRHVSDDRRVQVVIVAWLFGSFIEGAAGFGTPAAICAPLLVALRFPPAAAVMLGLMIQSTAVTFGAVGTPIEIGVAKGLAGADIAAQLHAAGFSMEEYLRMVTVRAASFHALTGWLMPTLMVMMMTRFYGANKSWTEGLAAVPFTVFGGLAFVVPYWLTAWTLGPEFPSLIGAIVGLAIVVPAAKVGFLVPKKTWDFPPDNAEAIAAEASEKEEAGEAKTSMSILWAWIPYLMVAALLLLTRLNQLWPGGEAWSLKALLKSPAVSFEWNHVFGAQLVNIQSSPLFLPASVLLFVSAATYFLHRMQWTQMRRAIVDSSRVMLGAGVVLIFTVPMVQTYIASGENEGGSLATAPADSALELAEKPVDAATGQTTASALPSMPLAMADWVALHVGRWWPGFAGVIGTLGAFIAGSNTVSNMMFARFQYGVALRVGLSSPLIVALQAVGAAAGNMIAIHNVVAASATVGLLGEEGLTLRKTILPTLYYVIVLGILGLLATQFLEIPVYHEPL</sequence>
<feature type="transmembrane region" description="Helical" evidence="8">
    <location>
        <begin position="521"/>
        <end position="539"/>
    </location>
</feature>
<feature type="transmembrane region" description="Helical" evidence="8">
    <location>
        <begin position="545"/>
        <end position="563"/>
    </location>
</feature>
<dbReference type="EMBL" id="CP036433">
    <property type="protein sequence ID" value="QDU95095.1"/>
    <property type="molecule type" value="Genomic_DNA"/>
</dbReference>
<feature type="transmembrane region" description="Helical" evidence="8">
    <location>
        <begin position="264"/>
        <end position="284"/>
    </location>
</feature>